<evidence type="ECO:0000256" key="1">
    <source>
        <dbReference type="SAM" id="MobiDB-lite"/>
    </source>
</evidence>
<name>A0A9Q1FVT7_SYNKA</name>
<dbReference type="InterPro" id="IPR047415">
    <property type="entry name" value="Pcf11_CID"/>
</dbReference>
<keyword evidence="4" id="KW-1185">Reference proteome</keyword>
<proteinExistence type="predicted"/>
<comment type="caution">
    <text evidence="3">The sequence shown here is derived from an EMBL/GenBank/DDBJ whole genome shotgun (WGS) entry which is preliminary data.</text>
</comment>
<feature type="region of interest" description="Disordered" evidence="1">
    <location>
        <begin position="172"/>
        <end position="221"/>
    </location>
</feature>
<evidence type="ECO:0000313" key="4">
    <source>
        <dbReference type="Proteomes" id="UP001152622"/>
    </source>
</evidence>
<dbReference type="InterPro" id="IPR045154">
    <property type="entry name" value="PCF11-like"/>
</dbReference>
<dbReference type="EMBL" id="JAINUF010000003">
    <property type="protein sequence ID" value="KAJ8368600.1"/>
    <property type="molecule type" value="Genomic_DNA"/>
</dbReference>
<dbReference type="InterPro" id="IPR006569">
    <property type="entry name" value="CID_dom"/>
</dbReference>
<dbReference type="Pfam" id="PF04818">
    <property type="entry name" value="CID"/>
    <property type="match status" value="1"/>
</dbReference>
<dbReference type="Gene3D" id="1.25.40.90">
    <property type="match status" value="1"/>
</dbReference>
<dbReference type="PANTHER" id="PTHR15921:SF3">
    <property type="entry name" value="PRE-MRNA CLEAVAGE COMPLEX 2 PROTEIN PCF11"/>
    <property type="match status" value="1"/>
</dbReference>
<dbReference type="Pfam" id="PF21936">
    <property type="entry name" value="Pcf11_C"/>
    <property type="match status" value="1"/>
</dbReference>
<dbReference type="GO" id="GO:0006369">
    <property type="term" value="P:termination of RNA polymerase II transcription"/>
    <property type="evidence" value="ECO:0007669"/>
    <property type="project" value="InterPro"/>
</dbReference>
<dbReference type="GO" id="GO:0000993">
    <property type="term" value="F:RNA polymerase II complex binding"/>
    <property type="evidence" value="ECO:0007669"/>
    <property type="project" value="InterPro"/>
</dbReference>
<dbReference type="OrthoDB" id="8913653at2759"/>
<dbReference type="GO" id="GO:0005849">
    <property type="term" value="C:mRNA cleavage factor complex"/>
    <property type="evidence" value="ECO:0007669"/>
    <property type="project" value="TreeGrafter"/>
</dbReference>
<dbReference type="GO" id="GO:0003729">
    <property type="term" value="F:mRNA binding"/>
    <property type="evidence" value="ECO:0007669"/>
    <property type="project" value="InterPro"/>
</dbReference>
<feature type="compositionally biased region" description="Basic and acidic residues" evidence="1">
    <location>
        <begin position="172"/>
        <end position="188"/>
    </location>
</feature>
<dbReference type="PROSITE" id="PS51391">
    <property type="entry name" value="CID"/>
    <property type="match status" value="1"/>
</dbReference>
<dbReference type="SUPFAM" id="SSF48464">
    <property type="entry name" value="ENTH/VHS domain"/>
    <property type="match status" value="1"/>
</dbReference>
<feature type="region of interest" description="Disordered" evidence="1">
    <location>
        <begin position="250"/>
        <end position="269"/>
    </location>
</feature>
<protein>
    <recommendedName>
        <fullName evidence="2">CID domain-containing protein</fullName>
    </recommendedName>
</protein>
<evidence type="ECO:0000313" key="3">
    <source>
        <dbReference type="EMBL" id="KAJ8368600.1"/>
    </source>
</evidence>
<dbReference type="InterPro" id="IPR054127">
    <property type="entry name" value="Pcf11_C"/>
</dbReference>
<dbReference type="PANTHER" id="PTHR15921">
    <property type="entry name" value="PRE-MRNA CLEAVAGE COMPLEX II"/>
    <property type="match status" value="1"/>
</dbReference>
<accession>A0A9Q1FVT7</accession>
<evidence type="ECO:0000259" key="2">
    <source>
        <dbReference type="PROSITE" id="PS51391"/>
    </source>
</evidence>
<dbReference type="SMART" id="SM00582">
    <property type="entry name" value="RPR"/>
    <property type="match status" value="1"/>
</dbReference>
<dbReference type="InterPro" id="IPR008942">
    <property type="entry name" value="ENTH_VHS"/>
</dbReference>
<feature type="domain" description="CID" evidence="2">
    <location>
        <begin position="6"/>
        <end position="133"/>
    </location>
</feature>
<dbReference type="Proteomes" id="UP001152622">
    <property type="component" value="Chromosome 3"/>
</dbReference>
<sequence length="816" mass="91974">MFQDALREAVCEDYLSALEDLTFNSKHYINMLTKLAKDNLYFAKDIVATVEAHIAKAPATEKLPVLYLVDSIVKNVKGDYLEFSKNITTSFISVFEKVDCDTRKSLRRLRNTWDDAFPLETLYTLDMRVKCIDPNWPVKSVQPTVDSNFPLNPNLQQPAVNQLGLTDVNKRELRQKQQHEKAPVKKDEETELNPKISCADSEERDAASVSELRSTGHAGELERESAGLKLGLVKGKKRFCSRSPLALLPLSKRKDSSSPESRPAVTFSSSTKCRNGKQAACRDFPLHANAKDEKTVPTSNTSDTFVRCLPLEDAKDKHLKQFEEDLSHVTSDPQCVTRLEWELMTIDKNKRIFSGSLSPLLPLSKGKDSCSPDRSPEFFLSSPANSGDGTQVKGTYFSQLTSVDETTPLKNASDTERVIRSLEDGAMQLTTKTHKSEWKELQCLKQPGESLPNVTLDACLTKLASPLCQRCPPRLYSPPNPQNHLRRGPPVLISLRRRDHDGRHHVPYTTRPPRRMQTPAHVFGDTPQYQAQKSTFHGANFTRLLVAGAPTISQQTPLVHFYNPGALPPSIGNMKAPVLAGTVHQGVSIKMNARPGFGMTWPAVPSYCQLQPFIASAQNTALLNQPAPTKAFKTESVSEKQEKDNIQKVPDLTGRYNGVVTELYAGQQCSSCGQRFGSSHTQEYRAHLDWHYRQNRSKKDSRSRGAHRGWYCSGRDWTEHDDSAYLEESAKKSWFFEQAHEGKVQGEERKRDLYSVRAAVDVVDEAGSHEDSCEICRELFDLTWEDEREQWCLKNAIRFDGKTYHPSCYEDYKNTL</sequence>
<dbReference type="CDD" id="cd16982">
    <property type="entry name" value="CID_Pcf11"/>
    <property type="match status" value="1"/>
</dbReference>
<dbReference type="AlphaFoldDB" id="A0A9Q1FVT7"/>
<dbReference type="GO" id="GO:0005737">
    <property type="term" value="C:cytoplasm"/>
    <property type="evidence" value="ECO:0007669"/>
    <property type="project" value="TreeGrafter"/>
</dbReference>
<dbReference type="GO" id="GO:0031124">
    <property type="term" value="P:mRNA 3'-end processing"/>
    <property type="evidence" value="ECO:0007669"/>
    <property type="project" value="InterPro"/>
</dbReference>
<gene>
    <name evidence="3" type="ORF">SKAU_G00086280</name>
</gene>
<reference evidence="3" key="1">
    <citation type="journal article" date="2023" name="Science">
        <title>Genome structures resolve the early diversification of teleost fishes.</title>
        <authorList>
            <person name="Parey E."/>
            <person name="Louis A."/>
            <person name="Montfort J."/>
            <person name="Bouchez O."/>
            <person name="Roques C."/>
            <person name="Iampietro C."/>
            <person name="Lluch J."/>
            <person name="Castinel A."/>
            <person name="Donnadieu C."/>
            <person name="Desvignes T."/>
            <person name="Floi Bucao C."/>
            <person name="Jouanno E."/>
            <person name="Wen M."/>
            <person name="Mejri S."/>
            <person name="Dirks R."/>
            <person name="Jansen H."/>
            <person name="Henkel C."/>
            <person name="Chen W.J."/>
            <person name="Zahm M."/>
            <person name="Cabau C."/>
            <person name="Klopp C."/>
            <person name="Thompson A.W."/>
            <person name="Robinson-Rechavi M."/>
            <person name="Braasch I."/>
            <person name="Lecointre G."/>
            <person name="Bobe J."/>
            <person name="Postlethwait J.H."/>
            <person name="Berthelot C."/>
            <person name="Roest Crollius H."/>
            <person name="Guiguen Y."/>
        </authorList>
    </citation>
    <scope>NUCLEOTIDE SEQUENCE</scope>
    <source>
        <strain evidence="3">WJC10195</strain>
    </source>
</reference>
<organism evidence="3 4">
    <name type="scientific">Synaphobranchus kaupii</name>
    <name type="common">Kaup's arrowtooth eel</name>
    <dbReference type="NCBI Taxonomy" id="118154"/>
    <lineage>
        <taxon>Eukaryota</taxon>
        <taxon>Metazoa</taxon>
        <taxon>Chordata</taxon>
        <taxon>Craniata</taxon>
        <taxon>Vertebrata</taxon>
        <taxon>Euteleostomi</taxon>
        <taxon>Actinopterygii</taxon>
        <taxon>Neopterygii</taxon>
        <taxon>Teleostei</taxon>
        <taxon>Anguilliformes</taxon>
        <taxon>Synaphobranchidae</taxon>
        <taxon>Synaphobranchus</taxon>
    </lineage>
</organism>